<comment type="caution">
    <text evidence="2">The sequence shown here is derived from an EMBL/GenBank/DDBJ whole genome shotgun (WGS) entry which is preliminary data.</text>
</comment>
<keyword evidence="3" id="KW-1185">Reference proteome</keyword>
<sequence>MESSHRSKPLLLLYAPERALGGGKGVGRRYLVGRLNFLNFSGGRVLVAARAASGTVLLPALPRPCAGEFLELTWAPRAGLPELLDTHHLDELLVPDGGSLLLVRAEPVACDARGATLRLPENCRSCRGRDSRRERGERITACCSQEGARFCGRLADFSAEGVRVEGDAGATSFNPEFPVHLMLDQGGELVFSADCRLLRATPGILVLRLERKRVIPFAPARHREPRFSLSPPPTVTFSHPLTGGPVTWVVEELSATGFTVRAGADDPLLVPGLRCAEVGIGFGAFPAITCRAQIVSRGKSPDGRGIRCAFAILDLPPREQERLLALLPQEGAATFTEHELDAGALWELLFDTGFLYPEKYLLLAKDRRAVQETFRRLYAGHPEILRCFTCRDATGLVGHLAMLRLFRETWLIHHHAARRSLALGAGLAVLNRAAHHINALYRLPSAHLQYVCCYFRPDNKLPNRVFGGAARHLRDPSRCSLDRFAYGIYQRTAAGGALPAGWDLQRAGEGDLERLVEFYREQSGGLFPVAFDLFGRQGEAELARSYRRAGLKRKRRFFALRRDGRTVAFALALQGDRGLNLSELTDCVTLFVLEPLPEPVGDTVLALLSGTYREHRMPVLVYPHRYGAKLPLGQLKEYLLWILDLTHADLYLDFFSQLVRDPRKGRVPPEQAEPPWETTG</sequence>
<dbReference type="Pfam" id="PF07238">
    <property type="entry name" value="PilZ"/>
    <property type="match status" value="1"/>
</dbReference>
<dbReference type="InterPro" id="IPR009875">
    <property type="entry name" value="PilZ_domain"/>
</dbReference>
<reference evidence="2" key="1">
    <citation type="submission" date="2020-12" db="EMBL/GenBank/DDBJ databases">
        <title>Geomonas sp. Red875, isolated from river sediment.</title>
        <authorList>
            <person name="Xu Z."/>
            <person name="Zhang Z."/>
            <person name="Masuda Y."/>
            <person name="Itoh H."/>
            <person name="Senoo K."/>
        </authorList>
    </citation>
    <scope>NUCLEOTIDE SEQUENCE</scope>
    <source>
        <strain evidence="2">Red875</strain>
    </source>
</reference>
<organism evidence="2 3">
    <name type="scientific">Geomesophilobacter sediminis</name>
    <dbReference type="NCBI Taxonomy" id="2798584"/>
    <lineage>
        <taxon>Bacteria</taxon>
        <taxon>Pseudomonadati</taxon>
        <taxon>Thermodesulfobacteriota</taxon>
        <taxon>Desulfuromonadia</taxon>
        <taxon>Geobacterales</taxon>
        <taxon>Geobacteraceae</taxon>
        <taxon>Geomesophilobacter</taxon>
    </lineage>
</organism>
<protein>
    <submittedName>
        <fullName evidence="2">PilZ domain-containing protein</fullName>
    </submittedName>
</protein>
<evidence type="ECO:0000313" key="2">
    <source>
        <dbReference type="EMBL" id="MBJ6723389.1"/>
    </source>
</evidence>
<dbReference type="GO" id="GO:0035438">
    <property type="term" value="F:cyclic-di-GMP binding"/>
    <property type="evidence" value="ECO:0007669"/>
    <property type="project" value="InterPro"/>
</dbReference>
<dbReference type="RefSeq" id="WP_199382219.1">
    <property type="nucleotide sequence ID" value="NZ_JAEMHM010000001.1"/>
</dbReference>
<evidence type="ECO:0000313" key="3">
    <source>
        <dbReference type="Proteomes" id="UP000636888"/>
    </source>
</evidence>
<gene>
    <name evidence="2" type="ORF">JFN93_01595</name>
</gene>
<dbReference type="Proteomes" id="UP000636888">
    <property type="component" value="Unassembled WGS sequence"/>
</dbReference>
<name>A0A8J7LTG4_9BACT</name>
<feature type="domain" description="PilZ" evidence="1">
    <location>
        <begin position="221"/>
        <end position="327"/>
    </location>
</feature>
<proteinExistence type="predicted"/>
<accession>A0A8J7LTG4</accession>
<dbReference type="AlphaFoldDB" id="A0A8J7LTG4"/>
<dbReference type="EMBL" id="JAEMHM010000001">
    <property type="protein sequence ID" value="MBJ6723389.1"/>
    <property type="molecule type" value="Genomic_DNA"/>
</dbReference>
<evidence type="ECO:0000259" key="1">
    <source>
        <dbReference type="Pfam" id="PF07238"/>
    </source>
</evidence>